<feature type="domain" description="J" evidence="2">
    <location>
        <begin position="369"/>
        <end position="455"/>
    </location>
</feature>
<comment type="caution">
    <text evidence="3">The sequence shown here is derived from an EMBL/GenBank/DDBJ whole genome shotgun (WGS) entry which is preliminary data.</text>
</comment>
<feature type="region of interest" description="Disordered" evidence="1">
    <location>
        <begin position="127"/>
        <end position="165"/>
    </location>
</feature>
<sequence length="492" mass="56294">MQALPVAVSGSWERLGPLSLPGRPCDRAGPARFGRPGTAWPVVALFAAAGARICRPAGAKRPCTQLRARNDPWFATVKTTELEEALRSLGFDDFPKVQRRNHLTQWIQKLRIPYELVEGALKEVRMNRKAEARKKAKQAANAKREEEKRAKEQRSKQKKFRGQSRRGGLFQFTEGQLRSVLNLCGVQGTSQWPKEDLVKKLERLKIHVADVEEVMAEVEDPGFSRRSRRSRRSRPRSRAEREFYNSGIDDQQVREFLREEYEDWDDRYDSVDDYYRYTMDDEPWESVPWDFDDFLEEDPYERQRGRDYSNADSTADPWASGSWTYSSSGYGFRYGPGPASSSSPKGTPEETMIQAIQEGWKVDSLSRIQACQLLGLSHSHSLTEVRRVRREMALRWHPDKNPGNANAAVAFQLVMAAAGGAGTMEAQFLNASGEPAIWCELEEEQAPRRVDESFRSGALDKHRHGPQNVTKKRSWRRSVHRFLALFGRRKGD</sequence>
<dbReference type="AlphaFoldDB" id="A0AA36MSR0"/>
<reference evidence="3" key="1">
    <citation type="submission" date="2023-08" db="EMBL/GenBank/DDBJ databases">
        <authorList>
            <person name="Chen Y."/>
            <person name="Shah S."/>
            <person name="Dougan E. K."/>
            <person name="Thang M."/>
            <person name="Chan C."/>
        </authorList>
    </citation>
    <scope>NUCLEOTIDE SEQUENCE</scope>
</reference>
<dbReference type="Proteomes" id="UP001178507">
    <property type="component" value="Unassembled WGS sequence"/>
</dbReference>
<dbReference type="InterPro" id="IPR001623">
    <property type="entry name" value="DnaJ_domain"/>
</dbReference>
<evidence type="ECO:0000259" key="2">
    <source>
        <dbReference type="PROSITE" id="PS50076"/>
    </source>
</evidence>
<proteinExistence type="predicted"/>
<keyword evidence="4" id="KW-1185">Reference proteome</keyword>
<accession>A0AA36MSR0</accession>
<name>A0AA36MSR0_9DINO</name>
<dbReference type="Gene3D" id="1.10.287.110">
    <property type="entry name" value="DnaJ domain"/>
    <property type="match status" value="1"/>
</dbReference>
<dbReference type="CDD" id="cd06257">
    <property type="entry name" value="DnaJ"/>
    <property type="match status" value="1"/>
</dbReference>
<evidence type="ECO:0000256" key="1">
    <source>
        <dbReference type="SAM" id="MobiDB-lite"/>
    </source>
</evidence>
<dbReference type="Pfam" id="PF00226">
    <property type="entry name" value="DnaJ"/>
    <property type="match status" value="1"/>
</dbReference>
<organism evidence="3 4">
    <name type="scientific">Effrenium voratum</name>
    <dbReference type="NCBI Taxonomy" id="2562239"/>
    <lineage>
        <taxon>Eukaryota</taxon>
        <taxon>Sar</taxon>
        <taxon>Alveolata</taxon>
        <taxon>Dinophyceae</taxon>
        <taxon>Suessiales</taxon>
        <taxon>Symbiodiniaceae</taxon>
        <taxon>Effrenium</taxon>
    </lineage>
</organism>
<evidence type="ECO:0000313" key="4">
    <source>
        <dbReference type="Proteomes" id="UP001178507"/>
    </source>
</evidence>
<dbReference type="SUPFAM" id="SSF46565">
    <property type="entry name" value="Chaperone J-domain"/>
    <property type="match status" value="1"/>
</dbReference>
<feature type="compositionally biased region" description="Basic and acidic residues" evidence="1">
    <location>
        <begin position="142"/>
        <end position="155"/>
    </location>
</feature>
<protein>
    <recommendedName>
        <fullName evidence="2">J domain-containing protein</fullName>
    </recommendedName>
</protein>
<dbReference type="InterPro" id="IPR036869">
    <property type="entry name" value="J_dom_sf"/>
</dbReference>
<gene>
    <name evidence="3" type="ORF">EVOR1521_LOCUS11299</name>
</gene>
<evidence type="ECO:0000313" key="3">
    <source>
        <dbReference type="EMBL" id="CAJ1384420.1"/>
    </source>
</evidence>
<feature type="compositionally biased region" description="Basic residues" evidence="1">
    <location>
        <begin position="225"/>
        <end position="236"/>
    </location>
</feature>
<dbReference type="PROSITE" id="PS50076">
    <property type="entry name" value="DNAJ_2"/>
    <property type="match status" value="1"/>
</dbReference>
<dbReference type="EMBL" id="CAUJNA010001113">
    <property type="protein sequence ID" value="CAJ1384420.1"/>
    <property type="molecule type" value="Genomic_DNA"/>
</dbReference>
<feature type="region of interest" description="Disordered" evidence="1">
    <location>
        <begin position="219"/>
        <end position="242"/>
    </location>
</feature>